<gene>
    <name evidence="3" type="ORF">SAMN04488092_104240</name>
</gene>
<dbReference type="InterPro" id="IPR052710">
    <property type="entry name" value="CAAX_protease"/>
</dbReference>
<dbReference type="STRING" id="657014.SAMN04488092_104240"/>
<dbReference type="GO" id="GO:0004175">
    <property type="term" value="F:endopeptidase activity"/>
    <property type="evidence" value="ECO:0007669"/>
    <property type="project" value="UniProtKB-ARBA"/>
</dbReference>
<feature type="transmembrane region" description="Helical" evidence="1">
    <location>
        <begin position="106"/>
        <end position="125"/>
    </location>
</feature>
<dbReference type="Pfam" id="PF02517">
    <property type="entry name" value="Rce1-like"/>
    <property type="match status" value="1"/>
</dbReference>
<feature type="transmembrane region" description="Helical" evidence="1">
    <location>
        <begin position="176"/>
        <end position="194"/>
    </location>
</feature>
<evidence type="ECO:0000256" key="1">
    <source>
        <dbReference type="SAM" id="Phobius"/>
    </source>
</evidence>
<feature type="transmembrane region" description="Helical" evidence="1">
    <location>
        <begin position="263"/>
        <end position="292"/>
    </location>
</feature>
<feature type="transmembrane region" description="Helical" evidence="1">
    <location>
        <begin position="64"/>
        <end position="85"/>
    </location>
</feature>
<sequence>MSYLPHRAFISPALPTADLPRLIIGVVAIELIYGLCLDVIAIGLTALPTDLSNSYYYGTTPAGLLAQLLSFGFLAGAIAFVARFLNRRTFRSLIGAIGPAVHQFRVTLVVCLTLFAAIELLPPYWSTAGAEPRSPVLWLMLLPLSFVALTVQTAAEELLYRGYVQQQLAARFNTPWIWLTLPNLLFATAHWDSTAAMSDAVQYMVWAFCFGLAASDLTARTGTLGAAVGFHLANNLYAFLFFGEAGSPDSGLALLLFPPEEPLLIPIAGDAPILSLSLLVELSIVALMWLVARVALRR</sequence>
<keyword evidence="1" id="KW-1133">Transmembrane helix</keyword>
<dbReference type="EMBL" id="FOEP01000004">
    <property type="protein sequence ID" value="SEQ15545.1"/>
    <property type="molecule type" value="Genomic_DNA"/>
</dbReference>
<feature type="transmembrane region" description="Helical" evidence="1">
    <location>
        <begin position="21"/>
        <end position="44"/>
    </location>
</feature>
<dbReference type="PANTHER" id="PTHR36435:SF1">
    <property type="entry name" value="CAAX AMINO TERMINAL PROTEASE FAMILY PROTEIN"/>
    <property type="match status" value="1"/>
</dbReference>
<dbReference type="Proteomes" id="UP000198634">
    <property type="component" value="Unassembled WGS sequence"/>
</dbReference>
<feature type="transmembrane region" description="Helical" evidence="1">
    <location>
        <begin position="200"/>
        <end position="217"/>
    </location>
</feature>
<evidence type="ECO:0000313" key="3">
    <source>
        <dbReference type="EMBL" id="SEQ15545.1"/>
    </source>
</evidence>
<feature type="transmembrane region" description="Helical" evidence="1">
    <location>
        <begin position="137"/>
        <end position="155"/>
    </location>
</feature>
<name>A0A1H9DPW7_9RHOB</name>
<feature type="domain" description="CAAX prenyl protease 2/Lysostaphin resistance protein A-like" evidence="2">
    <location>
        <begin position="140"/>
        <end position="236"/>
    </location>
</feature>
<dbReference type="GO" id="GO:0080120">
    <property type="term" value="P:CAAX-box protein maturation"/>
    <property type="evidence" value="ECO:0007669"/>
    <property type="project" value="UniProtKB-ARBA"/>
</dbReference>
<organism evidence="3 4">
    <name type="scientific">Thalassovita taeanensis</name>
    <dbReference type="NCBI Taxonomy" id="657014"/>
    <lineage>
        <taxon>Bacteria</taxon>
        <taxon>Pseudomonadati</taxon>
        <taxon>Pseudomonadota</taxon>
        <taxon>Alphaproteobacteria</taxon>
        <taxon>Rhodobacterales</taxon>
        <taxon>Roseobacteraceae</taxon>
        <taxon>Thalassovita</taxon>
    </lineage>
</organism>
<reference evidence="3 4" key="1">
    <citation type="submission" date="2016-10" db="EMBL/GenBank/DDBJ databases">
        <authorList>
            <person name="de Groot N.N."/>
        </authorList>
    </citation>
    <scope>NUCLEOTIDE SEQUENCE [LARGE SCALE GENOMIC DNA]</scope>
    <source>
        <strain evidence="3 4">DSM 22007</strain>
    </source>
</reference>
<dbReference type="RefSeq" id="WP_090269320.1">
    <property type="nucleotide sequence ID" value="NZ_FOEP01000004.1"/>
</dbReference>
<evidence type="ECO:0000259" key="2">
    <source>
        <dbReference type="Pfam" id="PF02517"/>
    </source>
</evidence>
<evidence type="ECO:0000313" key="4">
    <source>
        <dbReference type="Proteomes" id="UP000198634"/>
    </source>
</evidence>
<dbReference type="PANTHER" id="PTHR36435">
    <property type="entry name" value="SLR1288 PROTEIN"/>
    <property type="match status" value="1"/>
</dbReference>
<dbReference type="OrthoDB" id="7171777at2"/>
<keyword evidence="4" id="KW-1185">Reference proteome</keyword>
<proteinExistence type="predicted"/>
<keyword evidence="1" id="KW-0812">Transmembrane</keyword>
<protein>
    <recommendedName>
        <fullName evidence="2">CAAX prenyl protease 2/Lysostaphin resistance protein A-like domain-containing protein</fullName>
    </recommendedName>
</protein>
<accession>A0A1H9DPW7</accession>
<dbReference type="AlphaFoldDB" id="A0A1H9DPW7"/>
<dbReference type="InterPro" id="IPR003675">
    <property type="entry name" value="Rce1/LyrA-like_dom"/>
</dbReference>
<keyword evidence="1" id="KW-0472">Membrane</keyword>